<keyword evidence="2 6" id="KW-0812">Transmembrane</keyword>
<dbReference type="InterPro" id="IPR052337">
    <property type="entry name" value="SAT4-like"/>
</dbReference>
<feature type="transmembrane region" description="Helical" evidence="6">
    <location>
        <begin position="274"/>
        <end position="294"/>
    </location>
</feature>
<accession>A0A5N6J723</accession>
<comment type="similarity">
    <text evidence="5">Belongs to the SAT4 family.</text>
</comment>
<name>A0A5N6J723_9EURO</name>
<dbReference type="PANTHER" id="PTHR33048:SF140">
    <property type="entry name" value="ATPASE, PUTATIVE (EUROFUNG)-RELATED"/>
    <property type="match status" value="1"/>
</dbReference>
<dbReference type="EMBL" id="ML732791">
    <property type="protein sequence ID" value="KAB8273997.1"/>
    <property type="molecule type" value="Genomic_DNA"/>
</dbReference>
<evidence type="ECO:0000256" key="6">
    <source>
        <dbReference type="SAM" id="Phobius"/>
    </source>
</evidence>
<feature type="transmembrane region" description="Helical" evidence="6">
    <location>
        <begin position="240"/>
        <end position="262"/>
    </location>
</feature>
<evidence type="ECO:0000256" key="3">
    <source>
        <dbReference type="ARBA" id="ARBA00022989"/>
    </source>
</evidence>
<keyword evidence="3 6" id="KW-1133">Transmembrane helix</keyword>
<evidence type="ECO:0000256" key="1">
    <source>
        <dbReference type="ARBA" id="ARBA00004141"/>
    </source>
</evidence>
<keyword evidence="9" id="KW-1185">Reference proteome</keyword>
<feature type="domain" description="Rhodopsin" evidence="7">
    <location>
        <begin position="94"/>
        <end position="335"/>
    </location>
</feature>
<evidence type="ECO:0000256" key="4">
    <source>
        <dbReference type="ARBA" id="ARBA00023136"/>
    </source>
</evidence>
<comment type="subcellular location">
    <subcellularLocation>
        <location evidence="1">Membrane</location>
        <topology evidence="1">Multi-pass membrane protein</topology>
    </subcellularLocation>
</comment>
<evidence type="ECO:0000259" key="7">
    <source>
        <dbReference type="Pfam" id="PF20684"/>
    </source>
</evidence>
<dbReference type="PANTHER" id="PTHR33048">
    <property type="entry name" value="PTH11-LIKE INTEGRAL MEMBRANE PROTEIN (AFU_ORTHOLOGUE AFUA_5G11245)"/>
    <property type="match status" value="1"/>
</dbReference>
<feature type="transmembrane region" description="Helical" evidence="6">
    <location>
        <begin position="153"/>
        <end position="174"/>
    </location>
</feature>
<keyword evidence="4 6" id="KW-0472">Membrane</keyword>
<feature type="transmembrane region" description="Helical" evidence="6">
    <location>
        <begin position="186"/>
        <end position="211"/>
    </location>
</feature>
<protein>
    <recommendedName>
        <fullName evidence="7">Rhodopsin domain-containing protein</fullName>
    </recommendedName>
</protein>
<evidence type="ECO:0000313" key="8">
    <source>
        <dbReference type="EMBL" id="KAB8273997.1"/>
    </source>
</evidence>
<evidence type="ECO:0000313" key="9">
    <source>
        <dbReference type="Proteomes" id="UP000326289"/>
    </source>
</evidence>
<feature type="transmembrane region" description="Helical" evidence="6">
    <location>
        <begin position="110"/>
        <end position="133"/>
    </location>
</feature>
<gene>
    <name evidence="8" type="ORF">BDV30DRAFT_97222</name>
</gene>
<evidence type="ECO:0000256" key="2">
    <source>
        <dbReference type="ARBA" id="ARBA00022692"/>
    </source>
</evidence>
<feature type="transmembrane region" description="Helical" evidence="6">
    <location>
        <begin position="76"/>
        <end position="98"/>
    </location>
</feature>
<evidence type="ECO:0000256" key="5">
    <source>
        <dbReference type="ARBA" id="ARBA00038359"/>
    </source>
</evidence>
<dbReference type="InterPro" id="IPR049326">
    <property type="entry name" value="Rhodopsin_dom_fungi"/>
</dbReference>
<dbReference type="AlphaFoldDB" id="A0A5N6J723"/>
<sequence length="394" mass="43504">MVKDGHEFEPTCQISQSIEFTSLAQVIHYYISNVADPEELPRPQFSKTVREPVSISRYSHRHRHRTMGSGSNNSNALIIVTAVFLGTSLVAVGLRCFVRLSIVRAFGHDDALMVMAMLFNVAFAVCTFLNASSGAGKTVTYLVDRPEDIRRGYLFWWLGEILYVTTVTIGRLSITISLLRLTVERIHIWILYAVMALSTTVGIVLFFVAMFQCQPVSYYWDRLSIEGHCLDMDLLLGIVYMYSAVAATCDFIIGILPVLLIWRLQMDRRTKTAVAGILGIACIASAAVIARIPYLSSAKSPDFLHASTQISICSNVEAGLGITAGSLATVRPIIRVWSRMTFAIPSKHSLTASCPISGKRHGTADCRDDANSHSTYASYATEPQWPTQTTHAIP</sequence>
<dbReference type="Proteomes" id="UP000326289">
    <property type="component" value="Unassembled WGS sequence"/>
</dbReference>
<dbReference type="GO" id="GO:0016020">
    <property type="term" value="C:membrane"/>
    <property type="evidence" value="ECO:0007669"/>
    <property type="project" value="UniProtKB-SubCell"/>
</dbReference>
<reference evidence="8 9" key="1">
    <citation type="submission" date="2019-04" db="EMBL/GenBank/DDBJ databases">
        <title>Fungal friends and foes A comparative genomics study of 23 Aspergillus species from section Flavi.</title>
        <authorList>
            <consortium name="DOE Joint Genome Institute"/>
            <person name="Kjaerbolling I."/>
            <person name="Vesth T.C."/>
            <person name="Frisvad J.C."/>
            <person name="Nybo J.L."/>
            <person name="Theobald S."/>
            <person name="Kildgaard S."/>
            <person name="Petersen T.I."/>
            <person name="Kuo A."/>
            <person name="Sato A."/>
            <person name="Lyhne E.K."/>
            <person name="Kogle M.E."/>
            <person name="Wiebenga A."/>
            <person name="Kun R.S."/>
            <person name="Lubbers R.J."/>
            <person name="Makela M.R."/>
            <person name="Barry K."/>
            <person name="Chovatia M."/>
            <person name="Clum A."/>
            <person name="Daum C."/>
            <person name="Haridas S."/>
            <person name="He G."/>
            <person name="LaButti K."/>
            <person name="Lipzen A."/>
            <person name="Mondo S."/>
            <person name="Pangilinan J."/>
            <person name="Riley R."/>
            <person name="Salamov A."/>
            <person name="Simmons B.A."/>
            <person name="Magnuson J.K."/>
            <person name="Henrissat B."/>
            <person name="Mortensen U.H."/>
            <person name="Larsen T.O."/>
            <person name="De vries R.P."/>
            <person name="Grigoriev I.V."/>
            <person name="Machida M."/>
            <person name="Baker S.E."/>
            <person name="Andersen M.R."/>
        </authorList>
    </citation>
    <scope>NUCLEOTIDE SEQUENCE [LARGE SCALE GENOMIC DNA]</scope>
    <source>
        <strain evidence="8 9">CBS 117635</strain>
    </source>
</reference>
<dbReference type="Pfam" id="PF20684">
    <property type="entry name" value="Fung_rhodopsin"/>
    <property type="match status" value="1"/>
</dbReference>
<organism evidence="8 9">
    <name type="scientific">Aspergillus minisclerotigenes</name>
    <dbReference type="NCBI Taxonomy" id="656917"/>
    <lineage>
        <taxon>Eukaryota</taxon>
        <taxon>Fungi</taxon>
        <taxon>Dikarya</taxon>
        <taxon>Ascomycota</taxon>
        <taxon>Pezizomycotina</taxon>
        <taxon>Eurotiomycetes</taxon>
        <taxon>Eurotiomycetidae</taxon>
        <taxon>Eurotiales</taxon>
        <taxon>Aspergillaceae</taxon>
        <taxon>Aspergillus</taxon>
        <taxon>Aspergillus subgen. Circumdati</taxon>
    </lineage>
</organism>
<proteinExistence type="inferred from homology"/>